<evidence type="ECO:0000313" key="1">
    <source>
        <dbReference type="Proteomes" id="UP000887566"/>
    </source>
</evidence>
<sequence length="305" mass="33028">MGGEEEKDGRRVGRRVSVRETIAPIGSARSSGGGGAREAVFARSPGTAERPLICSAQKTLRRVRSTCALLPPILCSLAPSPVPFTCTPVETSRQLPQQDENDVSMPIPEAIIGAVDWREYCWYQAVQAACAETLAQVYDQWLIDSLNLEQISVLTALSSAIARLPLALFSVPSGAPIPPLALVVSIDAFVAWGRPIFDFASKDGKFGSDRRISAVVHCYNTALSLTPSRSVLPPLKEDIFSELVNRATHREIWAKSKLKRSSESYEAFTSQWLQSGVKNSGICSSSAQKDFISVILADELSEACS</sequence>
<dbReference type="WBParaSite" id="PSAMB.scaffold3541size17872.g21841.t1">
    <property type="protein sequence ID" value="PSAMB.scaffold3541size17872.g21841.t1"/>
    <property type="gene ID" value="PSAMB.scaffold3541size17872.g21841"/>
</dbReference>
<evidence type="ECO:0000313" key="2">
    <source>
        <dbReference type="WBParaSite" id="PSAMB.scaffold3541size17872.g21841.t1"/>
    </source>
</evidence>
<keyword evidence="1" id="KW-1185">Reference proteome</keyword>
<protein>
    <submittedName>
        <fullName evidence="2">Uncharacterized protein</fullName>
    </submittedName>
</protein>
<name>A0A914W8T2_9BILA</name>
<dbReference type="Proteomes" id="UP000887566">
    <property type="component" value="Unplaced"/>
</dbReference>
<accession>A0A914W8T2</accession>
<proteinExistence type="predicted"/>
<organism evidence="1 2">
    <name type="scientific">Plectus sambesii</name>
    <dbReference type="NCBI Taxonomy" id="2011161"/>
    <lineage>
        <taxon>Eukaryota</taxon>
        <taxon>Metazoa</taxon>
        <taxon>Ecdysozoa</taxon>
        <taxon>Nematoda</taxon>
        <taxon>Chromadorea</taxon>
        <taxon>Plectida</taxon>
        <taxon>Plectina</taxon>
        <taxon>Plectoidea</taxon>
        <taxon>Plectidae</taxon>
        <taxon>Plectus</taxon>
    </lineage>
</organism>
<dbReference type="AlphaFoldDB" id="A0A914W8T2"/>
<reference evidence="2" key="1">
    <citation type="submission" date="2022-11" db="UniProtKB">
        <authorList>
            <consortium name="WormBaseParasite"/>
        </authorList>
    </citation>
    <scope>IDENTIFICATION</scope>
</reference>